<dbReference type="EMBL" id="BAAAFH010000007">
    <property type="protein sequence ID" value="GAA0874904.1"/>
    <property type="molecule type" value="Genomic_DNA"/>
</dbReference>
<dbReference type="InterPro" id="IPR003787">
    <property type="entry name" value="Sulphur_relay_DsrE/F-like"/>
</dbReference>
<dbReference type="Pfam" id="PF02635">
    <property type="entry name" value="DsrE"/>
    <property type="match status" value="1"/>
</dbReference>
<dbReference type="InterPro" id="IPR027396">
    <property type="entry name" value="DsrEFH-like"/>
</dbReference>
<keyword evidence="2" id="KW-1185">Reference proteome</keyword>
<name>A0ABN1MNM8_9FLAO</name>
<evidence type="ECO:0008006" key="3">
    <source>
        <dbReference type="Google" id="ProtNLM"/>
    </source>
</evidence>
<sequence>MVMTFLSGWSYGQKKSDDGRKHKIVFQFTNGQDSTQQKAFIKQLDNLSQHWPKARFHVVVYNKGLDLLLPEKSVGLTQLEELANRGITFVVCENSMKPRKLTKDHFPGFVGFVPAGIAEVIKKQEEGYSYIKGGY</sequence>
<reference evidence="1 2" key="1">
    <citation type="journal article" date="2019" name="Int. J. Syst. Evol. Microbiol.">
        <title>The Global Catalogue of Microorganisms (GCM) 10K type strain sequencing project: providing services to taxonomists for standard genome sequencing and annotation.</title>
        <authorList>
            <consortium name="The Broad Institute Genomics Platform"/>
            <consortium name="The Broad Institute Genome Sequencing Center for Infectious Disease"/>
            <person name="Wu L."/>
            <person name="Ma J."/>
        </authorList>
    </citation>
    <scope>NUCLEOTIDE SEQUENCE [LARGE SCALE GENOMIC DNA]</scope>
    <source>
        <strain evidence="1 2">JCM 16083</strain>
    </source>
</reference>
<dbReference type="SUPFAM" id="SSF75169">
    <property type="entry name" value="DsrEFH-like"/>
    <property type="match status" value="1"/>
</dbReference>
<evidence type="ECO:0000313" key="2">
    <source>
        <dbReference type="Proteomes" id="UP001501126"/>
    </source>
</evidence>
<gene>
    <name evidence="1" type="ORF">GCM10009118_13120</name>
</gene>
<organism evidence="1 2">
    <name type="scientific">Wandonia haliotis</name>
    <dbReference type="NCBI Taxonomy" id="574963"/>
    <lineage>
        <taxon>Bacteria</taxon>
        <taxon>Pseudomonadati</taxon>
        <taxon>Bacteroidota</taxon>
        <taxon>Flavobacteriia</taxon>
        <taxon>Flavobacteriales</taxon>
        <taxon>Crocinitomicaceae</taxon>
        <taxon>Wandonia</taxon>
    </lineage>
</organism>
<dbReference type="PANTHER" id="PTHR37691">
    <property type="entry name" value="BLR3518 PROTEIN"/>
    <property type="match status" value="1"/>
</dbReference>
<proteinExistence type="predicted"/>
<accession>A0ABN1MNM8</accession>
<comment type="caution">
    <text evidence="1">The sequence shown here is derived from an EMBL/GenBank/DDBJ whole genome shotgun (WGS) entry which is preliminary data.</text>
</comment>
<dbReference type="PANTHER" id="PTHR37691:SF1">
    <property type="entry name" value="BLR3518 PROTEIN"/>
    <property type="match status" value="1"/>
</dbReference>
<dbReference type="Proteomes" id="UP001501126">
    <property type="component" value="Unassembled WGS sequence"/>
</dbReference>
<dbReference type="Gene3D" id="3.40.1260.10">
    <property type="entry name" value="DsrEFH-like"/>
    <property type="match status" value="1"/>
</dbReference>
<protein>
    <recommendedName>
        <fullName evidence="3">Sulfur reduction protein DsrE</fullName>
    </recommendedName>
</protein>
<evidence type="ECO:0000313" key="1">
    <source>
        <dbReference type="EMBL" id="GAA0874904.1"/>
    </source>
</evidence>